<dbReference type="GO" id="GO:0006032">
    <property type="term" value="P:chitin catabolic process"/>
    <property type="evidence" value="ECO:0007669"/>
    <property type="project" value="UniProtKB-KW"/>
</dbReference>
<feature type="compositionally biased region" description="Low complexity" evidence="13">
    <location>
        <begin position="707"/>
        <end position="728"/>
    </location>
</feature>
<feature type="region of interest" description="Disordered" evidence="13">
    <location>
        <begin position="1"/>
        <end position="30"/>
    </location>
</feature>
<dbReference type="Gene3D" id="3.10.50.10">
    <property type="match status" value="1"/>
</dbReference>
<name>A0A6G1S735_9ACAR</name>
<organism evidence="16">
    <name type="scientific">Aceria tosichella</name>
    <name type="common">wheat curl mite</name>
    <dbReference type="NCBI Taxonomy" id="561515"/>
    <lineage>
        <taxon>Eukaryota</taxon>
        <taxon>Metazoa</taxon>
        <taxon>Ecdysozoa</taxon>
        <taxon>Arthropoda</taxon>
        <taxon>Chelicerata</taxon>
        <taxon>Arachnida</taxon>
        <taxon>Acari</taxon>
        <taxon>Acariformes</taxon>
        <taxon>Trombidiformes</taxon>
        <taxon>Prostigmata</taxon>
        <taxon>Eupodina</taxon>
        <taxon>Eriophyoidea</taxon>
        <taxon>Eriophyidae</taxon>
        <taxon>Eriophyinae</taxon>
        <taxon>Aceriini</taxon>
        <taxon>Aceria</taxon>
    </lineage>
</organism>
<feature type="region of interest" description="Disordered" evidence="13">
    <location>
        <begin position="131"/>
        <end position="152"/>
    </location>
</feature>
<proteinExistence type="inferred from homology"/>
<feature type="compositionally biased region" description="Low complexity" evidence="13">
    <location>
        <begin position="920"/>
        <end position="935"/>
    </location>
</feature>
<keyword evidence="9" id="KW-0119">Carbohydrate metabolism</keyword>
<evidence type="ECO:0000256" key="2">
    <source>
        <dbReference type="ARBA" id="ARBA00009121"/>
    </source>
</evidence>
<feature type="compositionally biased region" description="Low complexity" evidence="13">
    <location>
        <begin position="787"/>
        <end position="824"/>
    </location>
</feature>
<keyword evidence="6 12" id="KW-0378">Hydrolase</keyword>
<accession>A0A6G1S735</accession>
<dbReference type="SUPFAM" id="SSF51445">
    <property type="entry name" value="(Trans)glycosidases"/>
    <property type="match status" value="1"/>
</dbReference>
<dbReference type="InterPro" id="IPR001223">
    <property type="entry name" value="Glyco_hydro18_cat"/>
</dbReference>
<dbReference type="EMBL" id="GGYP01001260">
    <property type="protein sequence ID" value="MDE46031.1"/>
    <property type="molecule type" value="Transcribed_RNA"/>
</dbReference>
<sequence length="991" mass="109392">MALHNAITTTAPPARETRRHRRQSLSRIPSQSELVVQRIQRLQQTTTNRQQLNANDGLRSTTTSGSCQYYHKNKKYPMARRASAQLTTSVILILSFVCLTCSLASQANQDRSGVDTNTKQRQPPAIYSYSAGELDEPSSAAALGPLTSHRLNRPYSWTNQRLAKLMSDNNDDRETDEQAERSMAAFQTITSSGGGSLTMGDSGDQTDLSLLYAHHHQQQQQHQQQTTKTKSTKGGPVNRWPALGNRRRRPQGAKGGTKRVESTATTNIKGTKSARPETRGWQAGPAPPSDQLYPSRAAGPSSSPNPKTNGTRRASRSKRKNLVCYYGTWAVYRPDGGKFAVEDIDPFLCTHVIYGFTGLSYDNLIKPLDPWNDLEDNYGKGAMKRFTNLKRINPDLKTLVAIGGWNEGSIKYSKMASDPEARARFVDSVVNFLAKYNFDGLDLDWEYPGSRGGASYDKQNFVKLLRQLHEAFKPRQYLLTAAVSAGKWFIDPAYDIPQVSKYLDLINLMAYDYHGGWESKTGMNAPLFSSRKHDLSSSDQMLNVNWSVNYWLQQGAPREKLMLGVGSYGRSFTLDKEQVNGINAPASQKGRAGPYTREPGSLGYNELCEAFKRSPQSWTIVRDPDYLAPYAYNRERQWVGYDDQESLALKAQFAKSMGLGGMMMWSIETDDFRGSCHSEKFPLLNTIRRVMDGQESGAGFTTSTTSRPATGKPATTGTTSSTTRRPAPNGGSTNRPAPTAGTSTKRPGGGGHEVEEVEQPKPVATSSTRRPQQPTASVRPPRPPPAATSARPQRPSTVRPKPTSTTTTSTTSTTTTQRPTTASSAQQEFTCREAGMFADPQNCRKFIRCVQMEGAQIQKYNFDCPPGTAYKEEQQYCDHLHNVPECTAMTKAGSGSSNRWQRKPAQAAPSNQAEVEEVLARASSLPAPHSSSSGANNYPQSFGQPLIPLIAVAGPHNHYPVVVPQYMGNQLQYMADDGEPQSQMPLIVKWR</sequence>
<dbReference type="InterPro" id="IPR029070">
    <property type="entry name" value="Chitinase_insertion_sf"/>
</dbReference>
<keyword evidence="8" id="KW-1015">Disulfide bond</keyword>
<comment type="catalytic activity">
    <reaction evidence="1">
        <text>Random endo-hydrolysis of N-acetyl-beta-D-glucosaminide (1-&gt;4)-beta-linkages in chitin and chitodextrins.</text>
        <dbReference type="EC" id="3.2.1.14"/>
    </reaction>
</comment>
<evidence type="ECO:0000256" key="13">
    <source>
        <dbReference type="SAM" id="MobiDB-lite"/>
    </source>
</evidence>
<evidence type="ECO:0000256" key="4">
    <source>
        <dbReference type="ARBA" id="ARBA00022669"/>
    </source>
</evidence>
<keyword evidence="10 12" id="KW-0326">Glycosidase</keyword>
<evidence type="ECO:0000256" key="11">
    <source>
        <dbReference type="ARBA" id="ARBA00023326"/>
    </source>
</evidence>
<feature type="domain" description="Chitin-binding type-2" evidence="14">
    <location>
        <begin position="828"/>
        <end position="888"/>
    </location>
</feature>
<dbReference type="PANTHER" id="PTHR11177:SF360">
    <property type="entry name" value="CHITINASE 4-RELATED"/>
    <property type="match status" value="1"/>
</dbReference>
<evidence type="ECO:0000256" key="3">
    <source>
        <dbReference type="ARBA" id="ARBA00012729"/>
    </source>
</evidence>
<gene>
    <name evidence="16" type="primary">Cht2_1</name>
    <name evidence="16" type="ORF">g.16859</name>
</gene>
<evidence type="ECO:0000256" key="10">
    <source>
        <dbReference type="ARBA" id="ARBA00023295"/>
    </source>
</evidence>
<dbReference type="PROSITE" id="PS01095">
    <property type="entry name" value="GH18_1"/>
    <property type="match status" value="1"/>
</dbReference>
<dbReference type="Gene3D" id="2.170.140.10">
    <property type="entry name" value="Chitin binding domain"/>
    <property type="match status" value="1"/>
</dbReference>
<reference evidence="16" key="1">
    <citation type="submission" date="2018-10" db="EMBL/GenBank/DDBJ databases">
        <title>Transcriptome assembly of Aceria tosichella (Wheat curl mite) Type 2.</title>
        <authorList>
            <person name="Scully E.D."/>
            <person name="Geib S.M."/>
            <person name="Palmer N.A."/>
            <person name="Gupta A.K."/>
            <person name="Sarath G."/>
            <person name="Tatineni S."/>
        </authorList>
    </citation>
    <scope>NUCLEOTIDE SEQUENCE</scope>
    <source>
        <strain evidence="16">LincolnNE</strain>
    </source>
</reference>
<keyword evidence="11" id="KW-0624">Polysaccharide degradation</keyword>
<dbReference type="FunFam" id="3.20.20.80:FF:000097">
    <property type="entry name" value="Probable chitinase 2"/>
    <property type="match status" value="1"/>
</dbReference>
<dbReference type="GO" id="GO:0008843">
    <property type="term" value="F:endochitinase activity"/>
    <property type="evidence" value="ECO:0007669"/>
    <property type="project" value="UniProtKB-EC"/>
</dbReference>
<comment type="similarity">
    <text evidence="2">Belongs to the glycosyl hydrolase 18 family. Chitinase class II subfamily.</text>
</comment>
<dbReference type="SUPFAM" id="SSF54556">
    <property type="entry name" value="Chitinase insertion domain"/>
    <property type="match status" value="1"/>
</dbReference>
<dbReference type="Pfam" id="PF00704">
    <property type="entry name" value="Glyco_hydro_18"/>
    <property type="match status" value="1"/>
</dbReference>
<dbReference type="CDD" id="cd02872">
    <property type="entry name" value="GH18_chitolectin_chitotriosidase"/>
    <property type="match status" value="1"/>
</dbReference>
<keyword evidence="7" id="KW-0146">Chitin degradation</keyword>
<dbReference type="InterPro" id="IPR001579">
    <property type="entry name" value="Glyco_hydro_18_chit_AS"/>
</dbReference>
<dbReference type="GO" id="GO:0000272">
    <property type="term" value="P:polysaccharide catabolic process"/>
    <property type="evidence" value="ECO:0007669"/>
    <property type="project" value="UniProtKB-KW"/>
</dbReference>
<evidence type="ECO:0000256" key="9">
    <source>
        <dbReference type="ARBA" id="ARBA00023277"/>
    </source>
</evidence>
<keyword evidence="4" id="KW-0147">Chitin-binding</keyword>
<dbReference type="FunFam" id="3.10.50.10:FF:000004">
    <property type="entry name" value="Chitinase 5"/>
    <property type="match status" value="1"/>
</dbReference>
<feature type="region of interest" description="Disordered" evidence="13">
    <location>
        <begin position="891"/>
        <end position="938"/>
    </location>
</feature>
<feature type="compositionally biased region" description="Polar residues" evidence="13">
    <location>
        <begin position="730"/>
        <end position="745"/>
    </location>
</feature>
<dbReference type="SUPFAM" id="SSF57625">
    <property type="entry name" value="Invertebrate chitin-binding proteins"/>
    <property type="match status" value="1"/>
</dbReference>
<feature type="compositionally biased region" description="Polar residues" evidence="13">
    <location>
        <begin position="300"/>
        <end position="312"/>
    </location>
</feature>
<dbReference type="InterPro" id="IPR011583">
    <property type="entry name" value="Chitinase_II/V-like_cat"/>
</dbReference>
<dbReference type="Gene3D" id="3.20.20.80">
    <property type="entry name" value="Glycosidases"/>
    <property type="match status" value="1"/>
</dbReference>
<dbReference type="InterPro" id="IPR017853">
    <property type="entry name" value="GH"/>
</dbReference>
<evidence type="ECO:0000256" key="12">
    <source>
        <dbReference type="RuleBase" id="RU000489"/>
    </source>
</evidence>
<evidence type="ECO:0000259" key="14">
    <source>
        <dbReference type="PROSITE" id="PS50940"/>
    </source>
</evidence>
<dbReference type="EC" id="3.2.1.14" evidence="3"/>
<dbReference type="InterPro" id="IPR002557">
    <property type="entry name" value="Chitin-bd_dom"/>
</dbReference>
<evidence type="ECO:0000256" key="1">
    <source>
        <dbReference type="ARBA" id="ARBA00000822"/>
    </source>
</evidence>
<dbReference type="SMART" id="SM00494">
    <property type="entry name" value="ChtBD2"/>
    <property type="match status" value="1"/>
</dbReference>
<keyword evidence="5" id="KW-0732">Signal</keyword>
<dbReference type="InterPro" id="IPR050314">
    <property type="entry name" value="Glycosyl_Hydrlase_18"/>
</dbReference>
<evidence type="ECO:0000259" key="15">
    <source>
        <dbReference type="PROSITE" id="PS51910"/>
    </source>
</evidence>
<evidence type="ECO:0000256" key="5">
    <source>
        <dbReference type="ARBA" id="ARBA00022729"/>
    </source>
</evidence>
<evidence type="ECO:0000313" key="16">
    <source>
        <dbReference type="EMBL" id="MDE46031.1"/>
    </source>
</evidence>
<dbReference type="GO" id="GO:0005576">
    <property type="term" value="C:extracellular region"/>
    <property type="evidence" value="ECO:0007669"/>
    <property type="project" value="InterPro"/>
</dbReference>
<evidence type="ECO:0000256" key="7">
    <source>
        <dbReference type="ARBA" id="ARBA00023024"/>
    </source>
</evidence>
<dbReference type="PROSITE" id="PS50940">
    <property type="entry name" value="CHIT_BIND_II"/>
    <property type="match status" value="1"/>
</dbReference>
<feature type="domain" description="GH18" evidence="15">
    <location>
        <begin position="320"/>
        <end position="694"/>
    </location>
</feature>
<feature type="region of interest" description="Disordered" evidence="13">
    <location>
        <begin position="695"/>
        <end position="826"/>
    </location>
</feature>
<dbReference type="Pfam" id="PF01607">
    <property type="entry name" value="CBM_14"/>
    <property type="match status" value="1"/>
</dbReference>
<dbReference type="InterPro" id="IPR036508">
    <property type="entry name" value="Chitin-bd_dom_sf"/>
</dbReference>
<dbReference type="AlphaFoldDB" id="A0A6G1S735"/>
<feature type="region of interest" description="Disordered" evidence="13">
    <location>
        <begin position="214"/>
        <end position="317"/>
    </location>
</feature>
<dbReference type="PROSITE" id="PS51910">
    <property type="entry name" value="GH18_2"/>
    <property type="match status" value="1"/>
</dbReference>
<dbReference type="SMART" id="SM00636">
    <property type="entry name" value="Glyco_18"/>
    <property type="match status" value="1"/>
</dbReference>
<protein>
    <recommendedName>
        <fullName evidence="3">chitinase</fullName>
        <ecNumber evidence="3">3.2.1.14</ecNumber>
    </recommendedName>
</protein>
<evidence type="ECO:0000256" key="8">
    <source>
        <dbReference type="ARBA" id="ARBA00023157"/>
    </source>
</evidence>
<evidence type="ECO:0000256" key="6">
    <source>
        <dbReference type="ARBA" id="ARBA00022801"/>
    </source>
</evidence>
<dbReference type="GO" id="GO:0008061">
    <property type="term" value="F:chitin binding"/>
    <property type="evidence" value="ECO:0007669"/>
    <property type="project" value="UniProtKB-KW"/>
</dbReference>
<dbReference type="PANTHER" id="PTHR11177">
    <property type="entry name" value="CHITINASE"/>
    <property type="match status" value="1"/>
</dbReference>